<dbReference type="InterPro" id="IPR014962">
    <property type="entry name" value="YolD"/>
</dbReference>
<reference evidence="1 2" key="1">
    <citation type="submission" date="2018-08" db="EMBL/GenBank/DDBJ databases">
        <title>Bacillus jemisoniae sp. nov., Bacillus chryseoplanitiae sp. nov., Bacillus resnikiae sp. nov., and Bacillus frankliniae sp. nov., isolated from Viking spacecraft and associated surfaces.</title>
        <authorList>
            <person name="Seuylemezian A."/>
            <person name="Vaishampayan P."/>
        </authorList>
    </citation>
    <scope>NUCLEOTIDE SEQUENCE [LARGE SCALE GENOMIC DNA]</scope>
    <source>
        <strain evidence="1 2">MA001</strain>
    </source>
</reference>
<dbReference type="RefSeq" id="WP_119118072.1">
    <property type="nucleotide sequence ID" value="NZ_CP085717.1"/>
</dbReference>
<name>A0A398B709_9BACI</name>
<protein>
    <recommendedName>
        <fullName evidence="3">YolD-like family protein</fullName>
    </recommendedName>
</protein>
<comment type="caution">
    <text evidence="1">The sequence shown here is derived from an EMBL/GenBank/DDBJ whole genome shotgun (WGS) entry which is preliminary data.</text>
</comment>
<dbReference type="AlphaFoldDB" id="A0A398B709"/>
<dbReference type="Pfam" id="PF08863">
    <property type="entry name" value="YolD"/>
    <property type="match status" value="1"/>
</dbReference>
<evidence type="ECO:0008006" key="3">
    <source>
        <dbReference type="Google" id="ProtNLM"/>
    </source>
</evidence>
<gene>
    <name evidence="1" type="ORF">D1953_15425</name>
</gene>
<sequence>MYLKKLTENRPITIDYYTNGALQTFKGRVYSLNLIEQRLSLKDEKQKPFSIRLSSIKHIY</sequence>
<dbReference type="Proteomes" id="UP000266016">
    <property type="component" value="Unassembled WGS sequence"/>
</dbReference>
<evidence type="ECO:0000313" key="2">
    <source>
        <dbReference type="Proteomes" id="UP000266016"/>
    </source>
</evidence>
<proteinExistence type="predicted"/>
<keyword evidence="2" id="KW-1185">Reference proteome</keyword>
<organism evidence="1 2">
    <name type="scientific">Peribacillus asahii</name>
    <dbReference type="NCBI Taxonomy" id="228899"/>
    <lineage>
        <taxon>Bacteria</taxon>
        <taxon>Bacillati</taxon>
        <taxon>Bacillota</taxon>
        <taxon>Bacilli</taxon>
        <taxon>Bacillales</taxon>
        <taxon>Bacillaceae</taxon>
        <taxon>Peribacillus</taxon>
    </lineage>
</organism>
<evidence type="ECO:0000313" key="1">
    <source>
        <dbReference type="EMBL" id="RID83690.1"/>
    </source>
</evidence>
<dbReference type="EMBL" id="QWVS01000032">
    <property type="protein sequence ID" value="RID83690.1"/>
    <property type="molecule type" value="Genomic_DNA"/>
</dbReference>
<accession>A0A398B709</accession>